<proteinExistence type="predicted"/>
<evidence type="ECO:0000313" key="1">
    <source>
        <dbReference type="EMBL" id="KAK7883333.1"/>
    </source>
</evidence>
<dbReference type="SMART" id="SM00671">
    <property type="entry name" value="SEL1"/>
    <property type="match status" value="8"/>
</dbReference>
<comment type="caution">
    <text evidence="1">The sequence shown here is derived from an EMBL/GenBank/DDBJ whole genome shotgun (WGS) entry which is preliminary data.</text>
</comment>
<sequence length="1120" mass="126564">MLTSFLEKDLSCAKGLARRDPRCLWTPLQQPQSRPCPSEHPVLSLFLYPDLLLACGFWALASSKCSVYECLVSGSEVEQDAVQDPQYSLISNSMEAASLLFVCQLVLCVQLLCAENSVALLNPPEEAVPDHYLKVLYSCDAPASVHLHCLVSFQSGSVLTSDLRSWTCVPGRPRTRTLKLQLPDWLVYRADGIVQFSEWVLSCLLRVSLTSTGDDSVAAQDVASVEPKAFFSRPIKQHKLCFSWSADVLKFAHKFDRRVCPIEQETVPLLSSIFASTGEHFGITKTLQPFSNELLEHFRLKAISFARCSFSLWLLVTESCQQNMCGVLHHIDREERYVTPALFLTPSGQLHVQMSGEAEQSTAFLCPFRVPLGDWCHITVELHGRTVDVSMMCLEKDQRRVYSAQHFFGYNLVMDDTEGYFVIGGGKFVHSVKGFYGPVVIYRNRIPELTQTAVELPHILRTLNLSSWLHKCEDFQQHMSLMITGYLGQQRAHTESCVDAYQQYVNTHKHARGLQCEDWETVPVNRKYAAKVVKFLVSKRGDRVSTRSLGRALFRLSLKKLGVSVSPSTVHTLQSRLQQAGCLQDASALHLSAALYTAGLGVQQSSDKSWLMSLLSAQRDHRLSLLRLGFLHLHGLSGLSRDLDLAYAYYSNIAEQTVTDRHNLSAQQTIVEHIYLNDQDVLQQQTNEDHHIFQWLKFLAQKGEAQAEHTIGQMLFWGQQGVASDLHKAVEHFQRAAELQEDPVSLYDYGIVLLQGQGVEKDISKGVFYLKKAMDKGSVPAMNALGWYYEHYEKNYQEAVKLWERADRLDSPDAAMNLGVMYLQGHYPNNPPSQFLAYEYFLKSSNRGHIKAANQVAEFWTTGISEYVDRRPLDAVRLTKWAAEHNGYLGSVLRRGLDSYLKNNMLSSLLFYLMAAESGFATAQFNAAFLCEQNTGQFLHPGFASSCMWKYYNFTIHSENPNTYALLRLGDMLYEGHGGRQKDQDSAAHMYKTAALRRQPQGLYNLGRLVEEGFELPLYVLSDLGLSALYRSDQSVVLRSLYQKCRDSDDADSFLPCSLALFRVYLQELHEDYSASIKYWSVLVATLVPTLYLLFCRFVPRGRSPSTRLGPESLQGENEV</sequence>
<accession>A0AAW0MY62</accession>
<dbReference type="PANTHER" id="PTHR44444:SF4">
    <property type="entry name" value="PROTEIN SEL-1 HOMOLOG 3 ISOFORM X1"/>
    <property type="match status" value="1"/>
</dbReference>
<evidence type="ECO:0000313" key="2">
    <source>
        <dbReference type="Proteomes" id="UP001460270"/>
    </source>
</evidence>
<evidence type="ECO:0008006" key="3">
    <source>
        <dbReference type="Google" id="ProtNLM"/>
    </source>
</evidence>
<protein>
    <recommendedName>
        <fullName evidence="3">Protein sel-1 homolog 3-like</fullName>
    </recommendedName>
</protein>
<dbReference type="SUPFAM" id="SSF81901">
    <property type="entry name" value="HCP-like"/>
    <property type="match status" value="3"/>
</dbReference>
<reference evidence="2" key="1">
    <citation type="submission" date="2024-04" db="EMBL/GenBank/DDBJ databases">
        <title>Salinicola lusitanus LLJ914,a marine bacterium isolated from the Okinawa Trough.</title>
        <authorList>
            <person name="Li J."/>
        </authorList>
    </citation>
    <scope>NUCLEOTIDE SEQUENCE [LARGE SCALE GENOMIC DNA]</scope>
</reference>
<dbReference type="AlphaFoldDB" id="A0AAW0MY62"/>
<dbReference type="InterPro" id="IPR006597">
    <property type="entry name" value="Sel1-like"/>
</dbReference>
<dbReference type="EMBL" id="JBBPFD010000021">
    <property type="protein sequence ID" value="KAK7883333.1"/>
    <property type="molecule type" value="Genomic_DNA"/>
</dbReference>
<organism evidence="1 2">
    <name type="scientific">Mugilogobius chulae</name>
    <name type="common">yellowstripe goby</name>
    <dbReference type="NCBI Taxonomy" id="88201"/>
    <lineage>
        <taxon>Eukaryota</taxon>
        <taxon>Metazoa</taxon>
        <taxon>Chordata</taxon>
        <taxon>Craniata</taxon>
        <taxon>Vertebrata</taxon>
        <taxon>Euteleostomi</taxon>
        <taxon>Actinopterygii</taxon>
        <taxon>Neopterygii</taxon>
        <taxon>Teleostei</taxon>
        <taxon>Neoteleostei</taxon>
        <taxon>Acanthomorphata</taxon>
        <taxon>Gobiaria</taxon>
        <taxon>Gobiiformes</taxon>
        <taxon>Gobioidei</taxon>
        <taxon>Gobiidae</taxon>
        <taxon>Gobionellinae</taxon>
        <taxon>Mugilogobius</taxon>
    </lineage>
</organism>
<keyword evidence="2" id="KW-1185">Reference proteome</keyword>
<dbReference type="Gene3D" id="1.25.40.10">
    <property type="entry name" value="Tetratricopeptide repeat domain"/>
    <property type="match status" value="4"/>
</dbReference>
<dbReference type="Pfam" id="PF08238">
    <property type="entry name" value="Sel1"/>
    <property type="match status" value="6"/>
</dbReference>
<dbReference type="InterPro" id="IPR011990">
    <property type="entry name" value="TPR-like_helical_dom_sf"/>
</dbReference>
<dbReference type="Proteomes" id="UP001460270">
    <property type="component" value="Unassembled WGS sequence"/>
</dbReference>
<gene>
    <name evidence="1" type="ORF">WMY93_029507</name>
</gene>
<dbReference type="PANTHER" id="PTHR44444">
    <property type="entry name" value="PROTEIN SEL-1 HOMOLOG 3"/>
    <property type="match status" value="1"/>
</dbReference>
<dbReference type="InterPro" id="IPR042756">
    <property type="entry name" value="Sel-1L3"/>
</dbReference>
<name>A0AAW0MY62_9GOBI</name>